<gene>
    <name evidence="2" type="ORF">BT63DRAFT_17228</name>
</gene>
<sequence length="367" mass="39597">MFMSWGSISSGQLAAPTMSRSKKPSASPLRIRKTRENLNAPNQVGPSKSRKTFTKKENESSHSIFSIPPLYSAPLPPLYTPSENSSSVTITKAKSTMDGFAVGFMTAASRDAAEKRARYKPAAEPAARPQSEPAVQRSMSDGQQKDESLRRRVVTQVKAKLRKPSKKDHIDKTSESLLPEPQSPAPVQESQSDVPVHERQPEAPVQLHSVASDWATIASTTDSRGAVEDSIVASSQYSMDESVGSSILDLRHVSYDSMTAAPDIANVLQNRKPRTSVAISDEAFPSHSDSSHNSMHPSAFSSDALSGQAQTTAHTSIFDSPSRRMGGYESQAHPSASYEPPTLTLSASLSVSADMESLESSHENRNA</sequence>
<dbReference type="Proteomes" id="UP000799302">
    <property type="component" value="Unassembled WGS sequence"/>
</dbReference>
<dbReference type="EMBL" id="MU004230">
    <property type="protein sequence ID" value="KAF2674683.1"/>
    <property type="molecule type" value="Genomic_DNA"/>
</dbReference>
<feature type="compositionally biased region" description="Polar residues" evidence="1">
    <location>
        <begin position="287"/>
        <end position="319"/>
    </location>
</feature>
<feature type="region of interest" description="Disordered" evidence="1">
    <location>
        <begin position="1"/>
        <end position="85"/>
    </location>
</feature>
<dbReference type="AlphaFoldDB" id="A0A6A6UT74"/>
<reference evidence="2" key="1">
    <citation type="journal article" date="2020" name="Stud. Mycol.">
        <title>101 Dothideomycetes genomes: a test case for predicting lifestyles and emergence of pathogens.</title>
        <authorList>
            <person name="Haridas S."/>
            <person name="Albert R."/>
            <person name="Binder M."/>
            <person name="Bloem J."/>
            <person name="Labutti K."/>
            <person name="Salamov A."/>
            <person name="Andreopoulos B."/>
            <person name="Baker S."/>
            <person name="Barry K."/>
            <person name="Bills G."/>
            <person name="Bluhm B."/>
            <person name="Cannon C."/>
            <person name="Castanera R."/>
            <person name="Culley D."/>
            <person name="Daum C."/>
            <person name="Ezra D."/>
            <person name="Gonzalez J."/>
            <person name="Henrissat B."/>
            <person name="Kuo A."/>
            <person name="Liang C."/>
            <person name="Lipzen A."/>
            <person name="Lutzoni F."/>
            <person name="Magnuson J."/>
            <person name="Mondo S."/>
            <person name="Nolan M."/>
            <person name="Ohm R."/>
            <person name="Pangilinan J."/>
            <person name="Park H.-J."/>
            <person name="Ramirez L."/>
            <person name="Alfaro M."/>
            <person name="Sun H."/>
            <person name="Tritt A."/>
            <person name="Yoshinaga Y."/>
            <person name="Zwiers L.-H."/>
            <person name="Turgeon B."/>
            <person name="Goodwin S."/>
            <person name="Spatafora J."/>
            <person name="Crous P."/>
            <person name="Grigoriev I."/>
        </authorList>
    </citation>
    <scope>NUCLEOTIDE SEQUENCE</scope>
    <source>
        <strain evidence="2">CBS 115976</strain>
    </source>
</reference>
<feature type="compositionally biased region" description="Polar residues" evidence="1">
    <location>
        <begin position="1"/>
        <end position="12"/>
    </location>
</feature>
<feature type="compositionally biased region" description="Low complexity" evidence="1">
    <location>
        <begin position="342"/>
        <end position="353"/>
    </location>
</feature>
<feature type="region of interest" description="Disordered" evidence="1">
    <location>
        <begin position="115"/>
        <end position="205"/>
    </location>
</feature>
<feature type="compositionally biased region" description="Polar residues" evidence="1">
    <location>
        <begin position="37"/>
        <end position="46"/>
    </location>
</feature>
<evidence type="ECO:0000313" key="3">
    <source>
        <dbReference type="Proteomes" id="UP000799302"/>
    </source>
</evidence>
<evidence type="ECO:0000256" key="1">
    <source>
        <dbReference type="SAM" id="MobiDB-lite"/>
    </source>
</evidence>
<organism evidence="2 3">
    <name type="scientific">Microthyrium microscopicum</name>
    <dbReference type="NCBI Taxonomy" id="703497"/>
    <lineage>
        <taxon>Eukaryota</taxon>
        <taxon>Fungi</taxon>
        <taxon>Dikarya</taxon>
        <taxon>Ascomycota</taxon>
        <taxon>Pezizomycotina</taxon>
        <taxon>Dothideomycetes</taxon>
        <taxon>Dothideomycetes incertae sedis</taxon>
        <taxon>Microthyriales</taxon>
        <taxon>Microthyriaceae</taxon>
        <taxon>Microthyrium</taxon>
    </lineage>
</organism>
<evidence type="ECO:0000313" key="2">
    <source>
        <dbReference type="EMBL" id="KAF2674683.1"/>
    </source>
</evidence>
<accession>A0A6A6UT74</accession>
<keyword evidence="3" id="KW-1185">Reference proteome</keyword>
<name>A0A6A6UT74_9PEZI</name>
<proteinExistence type="predicted"/>
<feature type="region of interest" description="Disordered" evidence="1">
    <location>
        <begin position="283"/>
        <end position="367"/>
    </location>
</feature>
<protein>
    <submittedName>
        <fullName evidence="2">Uncharacterized protein</fullName>
    </submittedName>
</protein>